<dbReference type="EMBL" id="CP016364">
    <property type="protein sequence ID" value="APG47878.1"/>
    <property type="molecule type" value="Genomic_DNA"/>
</dbReference>
<dbReference type="Proteomes" id="UP000183859">
    <property type="component" value="Chromosome"/>
</dbReference>
<accession>A0A1L3I6V3</accession>
<evidence type="ECO:0000313" key="2">
    <source>
        <dbReference type="EMBL" id="APG47878.1"/>
    </source>
</evidence>
<keyword evidence="1" id="KW-0812">Transmembrane</keyword>
<sequence>MEFIEASDLSGASFDDGLKKLDARYSTMEPSRDTTEEKLSITIAERDFLLGLMRDEELVNGDFTKDGVSNLQLTYRGHMWLQEYRNNTFYKQAFRWLARQFDKVFSSIFLPVFTAILTVLVMQYLALSPQ</sequence>
<feature type="transmembrane region" description="Helical" evidence="1">
    <location>
        <begin position="104"/>
        <end position="126"/>
    </location>
</feature>
<organism evidence="2 3">
    <name type="scientific">Phaeobacter porticola</name>
    <dbReference type="NCBI Taxonomy" id="1844006"/>
    <lineage>
        <taxon>Bacteria</taxon>
        <taxon>Pseudomonadati</taxon>
        <taxon>Pseudomonadota</taxon>
        <taxon>Alphaproteobacteria</taxon>
        <taxon>Rhodobacterales</taxon>
        <taxon>Roseobacteraceae</taxon>
        <taxon>Phaeobacter</taxon>
    </lineage>
</organism>
<gene>
    <name evidence="2" type="ORF">PhaeoP97_02493</name>
</gene>
<name>A0A1L3I6V3_9RHOB</name>
<dbReference type="KEGG" id="php:PhaeoP97_02493"/>
<evidence type="ECO:0000313" key="3">
    <source>
        <dbReference type="Proteomes" id="UP000183859"/>
    </source>
</evidence>
<keyword evidence="1" id="KW-1133">Transmembrane helix</keyword>
<keyword evidence="3" id="KW-1185">Reference proteome</keyword>
<dbReference type="STRING" id="1844006.PhaeoP97_02493"/>
<dbReference type="AlphaFoldDB" id="A0A1L3I6V3"/>
<keyword evidence="1" id="KW-0472">Membrane</keyword>
<protein>
    <submittedName>
        <fullName evidence="2">Uncharacterized protein</fullName>
    </submittedName>
</protein>
<evidence type="ECO:0000256" key="1">
    <source>
        <dbReference type="SAM" id="Phobius"/>
    </source>
</evidence>
<reference evidence="3" key="1">
    <citation type="submission" date="2016-07" db="EMBL/GenBank/DDBJ databases">
        <title>Phaeobacter portensis sp. nov., a tropodithietic acid producing bacterium isolated from a German harbor.</title>
        <authorList>
            <person name="Freese H.M."/>
            <person name="Bunk B."/>
            <person name="Breider S."/>
            <person name="Brinkhoff T."/>
        </authorList>
    </citation>
    <scope>NUCLEOTIDE SEQUENCE [LARGE SCALE GENOMIC DNA]</scope>
    <source>
        <strain evidence="3">P97</strain>
    </source>
</reference>
<proteinExistence type="predicted"/>
<dbReference type="PROSITE" id="PS50096">
    <property type="entry name" value="IQ"/>
    <property type="match status" value="1"/>
</dbReference>